<keyword evidence="3 6" id="KW-1133">Transmembrane helix</keyword>
<evidence type="ECO:0000256" key="4">
    <source>
        <dbReference type="ARBA" id="ARBA00023136"/>
    </source>
</evidence>
<comment type="subcellular location">
    <subcellularLocation>
        <location evidence="1">Membrane</location>
        <topology evidence="1">Multi-pass membrane protein</topology>
    </subcellularLocation>
</comment>
<gene>
    <name evidence="9" type="primary">LPHN3</name>
    <name evidence="9" type="ORF">AWC38_SpisGene9891</name>
</gene>
<keyword evidence="7" id="KW-0732">Signal</keyword>
<feature type="compositionally biased region" description="Polar residues" evidence="5">
    <location>
        <begin position="91"/>
        <end position="112"/>
    </location>
</feature>
<evidence type="ECO:0000256" key="1">
    <source>
        <dbReference type="ARBA" id="ARBA00004141"/>
    </source>
</evidence>
<evidence type="ECO:0000256" key="5">
    <source>
        <dbReference type="SAM" id="MobiDB-lite"/>
    </source>
</evidence>
<dbReference type="PANTHER" id="PTHR12011:SF347">
    <property type="entry name" value="FI21270P1-RELATED"/>
    <property type="match status" value="1"/>
</dbReference>
<reference evidence="10" key="1">
    <citation type="journal article" date="2017" name="bioRxiv">
        <title>Comparative analysis of the genomes of Stylophora pistillata and Acropora digitifera provides evidence for extensive differences between species of corals.</title>
        <authorList>
            <person name="Voolstra C.R."/>
            <person name="Li Y."/>
            <person name="Liew Y.J."/>
            <person name="Baumgarten S."/>
            <person name="Zoccola D."/>
            <person name="Flot J.-F."/>
            <person name="Tambutte S."/>
            <person name="Allemand D."/>
            <person name="Aranda M."/>
        </authorList>
    </citation>
    <scope>NUCLEOTIDE SEQUENCE [LARGE SCALE GENOMIC DNA]</scope>
</reference>
<feature type="region of interest" description="Disordered" evidence="5">
    <location>
        <begin position="91"/>
        <end position="142"/>
    </location>
</feature>
<feature type="chain" id="PRO_5012315510" evidence="7">
    <location>
        <begin position="30"/>
        <end position="895"/>
    </location>
</feature>
<evidence type="ECO:0000256" key="2">
    <source>
        <dbReference type="ARBA" id="ARBA00022692"/>
    </source>
</evidence>
<dbReference type="EMBL" id="LSMT01000150">
    <property type="protein sequence ID" value="PFX25468.1"/>
    <property type="molecule type" value="Genomic_DNA"/>
</dbReference>
<dbReference type="AlphaFoldDB" id="A0A2B4SA71"/>
<keyword evidence="4 6" id="KW-0472">Membrane</keyword>
<sequence>MGICTEKKRLLTFVMMELVLQILVQDTLSIFYGVGNFHKQDPHTISIRVMVPSTKAPAATFHTSCRSRDGVSSTQGVSLLNSCSTTQVLKSTTSNEKFPKSTPSSAEPTALSQGDHIPLTTHVKRPTTAASKGNPSNTGGYIVNTAQSSTLLENAGVDTTANDRISNSSGQDGGRKRSWTLSSDDAKVKEKQEFLKSKGCFTASFDKKTGRFIISNPAITNERIKHNQLLEDLETTLISISVTAEIISFAFLMVIRYPRSDCWFSGSNPAVNLRLKYKSVQRSQLWSTQIHGYSGQRKANLVVFVVVLRVSFGKFGHKNSLEITRKGLKAIFALLPLLGVTFLLGFFVDFHVAVEYAFVLLNSIQGILFFICHCALDNQVTLSSRSKANTRPFKRNSFVVHFRFKVLQILVQDTLSLFGPINNYRLLTNYAKPGRQNISVSVSVPSPRAPSKTLHTSGRSRAGDGVSGTQGVSFIYSSSTTKLLKSTPSNEKVPKSTPSSVEPIALSQGDYIPRTTHVKRPTAAVSKGNSCNTGGYSVNTTQSTLLEKSGVDTTGNDIISNSSGEGGGQECSKTLETGFFIFENPAITSERIKHNQVLEDLETTLVSISVTAEVISFAFLMVIRGSRSERIFVHKNLLVSLALGQVVYIVDIKILTSMKKNQTMCSIYAVIQHYLHTSLYTWMLVEGINLYLKMVKVFSFRKPYMINALLGWGIPGVIVGLVAAIQPSTYDMGTILYKEISCGTLKFTGTVDRERCWFNGSVWKFTGPALVILLANLVVFVMVLRVSFGKIGHKNYLATTRKKLKAIFALLPLLGVTFLLGFFVDFHVSVEYVFVFFNSIQGILFFICHCALDDQVRDAMKKMLRKKKRGLRFQQEPKKMAMMVHKKKAVKVVLL</sequence>
<dbReference type="PRINTS" id="PR00249">
    <property type="entry name" value="GPCRSECRETIN"/>
</dbReference>
<feature type="transmembrane region" description="Helical" evidence="6">
    <location>
        <begin position="237"/>
        <end position="255"/>
    </location>
</feature>
<dbReference type="GO" id="GO:0005886">
    <property type="term" value="C:plasma membrane"/>
    <property type="evidence" value="ECO:0007669"/>
    <property type="project" value="TreeGrafter"/>
</dbReference>
<dbReference type="SUPFAM" id="SSF81321">
    <property type="entry name" value="Family A G protein-coupled receptor-like"/>
    <property type="match status" value="1"/>
</dbReference>
<dbReference type="Proteomes" id="UP000225706">
    <property type="component" value="Unassembled WGS sequence"/>
</dbReference>
<evidence type="ECO:0000256" key="3">
    <source>
        <dbReference type="ARBA" id="ARBA00022989"/>
    </source>
</evidence>
<comment type="caution">
    <text evidence="9">The sequence shown here is derived from an EMBL/GenBank/DDBJ whole genome shotgun (WGS) entry which is preliminary data.</text>
</comment>
<feature type="region of interest" description="Disordered" evidence="5">
    <location>
        <begin position="155"/>
        <end position="183"/>
    </location>
</feature>
<accession>A0A2B4SA71</accession>
<feature type="transmembrane region" description="Helical" evidence="6">
    <location>
        <begin position="765"/>
        <end position="786"/>
    </location>
</feature>
<evidence type="ECO:0000256" key="7">
    <source>
        <dbReference type="SAM" id="SignalP"/>
    </source>
</evidence>
<keyword evidence="2 6" id="KW-0812">Transmembrane</keyword>
<protein>
    <submittedName>
        <fullName evidence="9">Latrophilin-3</fullName>
    </submittedName>
</protein>
<feature type="domain" description="G-protein coupled receptors family 2 profile 2" evidence="8">
    <location>
        <begin position="598"/>
        <end position="853"/>
    </location>
</feature>
<name>A0A2B4SA71_STYPI</name>
<feature type="transmembrane region" description="Helical" evidence="6">
    <location>
        <begin position="631"/>
        <end position="650"/>
    </location>
</feature>
<feature type="transmembrane region" description="Helical" evidence="6">
    <location>
        <begin position="670"/>
        <end position="692"/>
    </location>
</feature>
<dbReference type="InterPro" id="IPR017981">
    <property type="entry name" value="GPCR_2-like_7TM"/>
</dbReference>
<feature type="signal peptide" evidence="7">
    <location>
        <begin position="1"/>
        <end position="29"/>
    </location>
</feature>
<dbReference type="OrthoDB" id="16753at2759"/>
<dbReference type="Gene3D" id="1.20.1070.10">
    <property type="entry name" value="Rhodopsin 7-helix transmembrane proteins"/>
    <property type="match status" value="2"/>
</dbReference>
<feature type="transmembrane region" description="Helical" evidence="6">
    <location>
        <begin position="807"/>
        <end position="826"/>
    </location>
</feature>
<evidence type="ECO:0000256" key="6">
    <source>
        <dbReference type="SAM" id="Phobius"/>
    </source>
</evidence>
<dbReference type="GO" id="GO:0004930">
    <property type="term" value="F:G protein-coupled receptor activity"/>
    <property type="evidence" value="ECO:0007669"/>
    <property type="project" value="InterPro"/>
</dbReference>
<feature type="transmembrane region" description="Helical" evidence="6">
    <location>
        <begin position="704"/>
        <end position="725"/>
    </location>
</feature>
<feature type="transmembrane region" description="Helical" evidence="6">
    <location>
        <begin position="330"/>
        <end position="350"/>
    </location>
</feature>
<dbReference type="PROSITE" id="PS50261">
    <property type="entry name" value="G_PROTEIN_RECEP_F2_4"/>
    <property type="match status" value="1"/>
</dbReference>
<evidence type="ECO:0000313" key="10">
    <source>
        <dbReference type="Proteomes" id="UP000225706"/>
    </source>
</evidence>
<organism evidence="9 10">
    <name type="scientific">Stylophora pistillata</name>
    <name type="common">Smooth cauliflower coral</name>
    <dbReference type="NCBI Taxonomy" id="50429"/>
    <lineage>
        <taxon>Eukaryota</taxon>
        <taxon>Metazoa</taxon>
        <taxon>Cnidaria</taxon>
        <taxon>Anthozoa</taxon>
        <taxon>Hexacorallia</taxon>
        <taxon>Scleractinia</taxon>
        <taxon>Astrocoeniina</taxon>
        <taxon>Pocilloporidae</taxon>
        <taxon>Stylophora</taxon>
    </lineage>
</organism>
<feature type="region of interest" description="Disordered" evidence="5">
    <location>
        <begin position="441"/>
        <end position="466"/>
    </location>
</feature>
<proteinExistence type="predicted"/>
<dbReference type="PANTHER" id="PTHR12011">
    <property type="entry name" value="ADHESION G-PROTEIN COUPLED RECEPTOR"/>
    <property type="match status" value="1"/>
</dbReference>
<evidence type="ECO:0000313" key="9">
    <source>
        <dbReference type="EMBL" id="PFX25468.1"/>
    </source>
</evidence>
<feature type="compositionally biased region" description="Polar residues" evidence="5">
    <location>
        <begin position="128"/>
        <end position="142"/>
    </location>
</feature>
<feature type="transmembrane region" description="Helical" evidence="6">
    <location>
        <begin position="832"/>
        <end position="852"/>
    </location>
</feature>
<feature type="compositionally biased region" description="Polar residues" evidence="5">
    <location>
        <begin position="155"/>
        <end position="170"/>
    </location>
</feature>
<dbReference type="InterPro" id="IPR000832">
    <property type="entry name" value="GPCR_2_secretin-like"/>
</dbReference>
<evidence type="ECO:0000259" key="8">
    <source>
        <dbReference type="PROSITE" id="PS50261"/>
    </source>
</evidence>
<feature type="compositionally biased region" description="Low complexity" evidence="5">
    <location>
        <begin position="441"/>
        <end position="451"/>
    </location>
</feature>
<dbReference type="GO" id="GO:0007166">
    <property type="term" value="P:cell surface receptor signaling pathway"/>
    <property type="evidence" value="ECO:0007669"/>
    <property type="project" value="InterPro"/>
</dbReference>
<keyword evidence="10" id="KW-1185">Reference proteome</keyword>
<dbReference type="Pfam" id="PF00002">
    <property type="entry name" value="7tm_2"/>
    <property type="match status" value="2"/>
</dbReference>